<evidence type="ECO:0000256" key="1">
    <source>
        <dbReference type="ARBA" id="ARBA00022729"/>
    </source>
</evidence>
<dbReference type="STRING" id="1304284.L21TH_1167"/>
<keyword evidence="2" id="KW-1133">Transmembrane helix</keyword>
<dbReference type="InterPro" id="IPR011055">
    <property type="entry name" value="Dup_hybrid_motif"/>
</dbReference>
<dbReference type="Gene3D" id="3.10.350.10">
    <property type="entry name" value="LysM domain"/>
    <property type="match status" value="1"/>
</dbReference>
<reference evidence="5 6" key="1">
    <citation type="journal article" date="2015" name="Geomicrobiol. J.">
        <title>Caldisalinibacter kiritimatiensis gen. nov., sp. nov., a moderately thermohalophilic thiosulfate-reducing bacterium from a hypersaline microbial mat.</title>
        <authorList>
            <person name="Ben Hania W."/>
            <person name="Joseph M."/>
            <person name="Fiebig A."/>
            <person name="Bunk B."/>
            <person name="Klenk H.-P."/>
            <person name="Fardeau M.-L."/>
            <person name="Spring S."/>
        </authorList>
    </citation>
    <scope>NUCLEOTIDE SEQUENCE [LARGE SCALE GENOMIC DNA]</scope>
    <source>
        <strain evidence="5 6">L21-TH-D2</strain>
    </source>
</reference>
<dbReference type="SMART" id="SM00257">
    <property type="entry name" value="LysM"/>
    <property type="match status" value="1"/>
</dbReference>
<dbReference type="CDD" id="cd00118">
    <property type="entry name" value="LysM"/>
    <property type="match status" value="1"/>
</dbReference>
<dbReference type="PANTHER" id="PTHR21666:SF270">
    <property type="entry name" value="MUREIN HYDROLASE ACTIVATOR ENVC"/>
    <property type="match status" value="1"/>
</dbReference>
<proteinExistence type="predicted"/>
<dbReference type="PROSITE" id="PS51109">
    <property type="entry name" value="G5"/>
    <property type="match status" value="1"/>
</dbReference>
<feature type="domain" description="G5" evidence="3">
    <location>
        <begin position="262"/>
        <end position="342"/>
    </location>
</feature>
<evidence type="ECO:0000259" key="3">
    <source>
        <dbReference type="PROSITE" id="PS51109"/>
    </source>
</evidence>
<dbReference type="Gene3D" id="2.20.230.10">
    <property type="entry name" value="Resuscitation-promoting factor rpfb"/>
    <property type="match status" value="1"/>
</dbReference>
<dbReference type="AlphaFoldDB" id="R1CQ37"/>
<dbReference type="InterPro" id="IPR018392">
    <property type="entry name" value="LysM"/>
</dbReference>
<keyword evidence="6" id="KW-1185">Reference proteome</keyword>
<dbReference type="PROSITE" id="PS51782">
    <property type="entry name" value="LYSM"/>
    <property type="match status" value="1"/>
</dbReference>
<evidence type="ECO:0000256" key="2">
    <source>
        <dbReference type="SAM" id="Phobius"/>
    </source>
</evidence>
<feature type="transmembrane region" description="Helical" evidence="2">
    <location>
        <begin position="12"/>
        <end position="29"/>
    </location>
</feature>
<sequence length="474" mass="54097">MINFNKILKDKVVITYLSISLLMFIYIVFSCNFTTETDKLMFNATSIKETLQGYKVLINDQQIGIVESKDTVENMTSQIKSELENTKGLNVSVNKSLLNFQKTSITTTKFTPLDKLYENLKKNLKFMANCYSININGENIVFLKTKADAEKVINEIKSLYLPKEIEKENYDLEYIKILEDIEIKEVEADVNSIMTNDNAKKYLLQGTTEEKKYKVQKGDSLWVIAKNNNMTVEDIIKANPNINPTLIHIGDELNLIVPKPYLNVEVKYTYKYKESIPYDTVVKKDSSLERTKWIVKKNGKSGKKEVTAEITIKNGLIENRKIIDKKILSEPVTQIVLKGTKRTYEDELASAFLPEGTGVLTSRFGMRWGRHHDGIDYGVPVGTPVYALMEGTVKFSGWKSGYGYIVILEHANGYETYYAHNSKLLVKKGDKVSKRQTIAYSGNTGRSTGPHVHFEIHKDGKLLNPLDYLKKHYK</sequence>
<dbReference type="Pfam" id="PF01476">
    <property type="entry name" value="LysM"/>
    <property type="match status" value="1"/>
</dbReference>
<dbReference type="CDD" id="cd12797">
    <property type="entry name" value="M23_peptidase"/>
    <property type="match status" value="1"/>
</dbReference>
<dbReference type="SUPFAM" id="SSF51261">
    <property type="entry name" value="Duplicated hybrid motif"/>
    <property type="match status" value="1"/>
</dbReference>
<evidence type="ECO:0000259" key="4">
    <source>
        <dbReference type="PROSITE" id="PS51782"/>
    </source>
</evidence>
<dbReference type="InterPro" id="IPR011098">
    <property type="entry name" value="G5_dom"/>
</dbReference>
<dbReference type="eggNOG" id="COG1388">
    <property type="taxonomic scope" value="Bacteria"/>
</dbReference>
<dbReference type="Proteomes" id="UP000013378">
    <property type="component" value="Unassembled WGS sequence"/>
</dbReference>
<accession>R1CQ37</accession>
<dbReference type="InterPro" id="IPR050570">
    <property type="entry name" value="Cell_wall_metabolism_enzyme"/>
</dbReference>
<dbReference type="RefSeq" id="WP_006311594.1">
    <property type="nucleotide sequence ID" value="NZ_ARZA01000117.1"/>
</dbReference>
<keyword evidence="1" id="KW-0732">Signal</keyword>
<dbReference type="eggNOG" id="COG0739">
    <property type="taxonomic scope" value="Bacteria"/>
</dbReference>
<feature type="domain" description="LysM" evidence="4">
    <location>
        <begin position="211"/>
        <end position="255"/>
    </location>
</feature>
<dbReference type="Pfam" id="PF07501">
    <property type="entry name" value="G5"/>
    <property type="match status" value="1"/>
</dbReference>
<organism evidence="5 6">
    <name type="scientific">Caldisalinibacter kiritimatiensis</name>
    <dbReference type="NCBI Taxonomy" id="1304284"/>
    <lineage>
        <taxon>Bacteria</taxon>
        <taxon>Bacillati</taxon>
        <taxon>Bacillota</taxon>
        <taxon>Tissierellia</taxon>
        <taxon>Tissierellales</taxon>
        <taxon>Thermohalobacteraceae</taxon>
        <taxon>Caldisalinibacter</taxon>
    </lineage>
</organism>
<dbReference type="Gene3D" id="2.70.70.10">
    <property type="entry name" value="Glucose Permease (Domain IIA)"/>
    <property type="match status" value="1"/>
</dbReference>
<evidence type="ECO:0000313" key="5">
    <source>
        <dbReference type="EMBL" id="EOD00796.1"/>
    </source>
</evidence>
<evidence type="ECO:0000313" key="6">
    <source>
        <dbReference type="Proteomes" id="UP000013378"/>
    </source>
</evidence>
<dbReference type="SMART" id="SM01208">
    <property type="entry name" value="G5"/>
    <property type="match status" value="1"/>
</dbReference>
<protein>
    <submittedName>
        <fullName evidence="5">Peptidoglycan-binding LysM</fullName>
    </submittedName>
</protein>
<name>R1CQ37_9FIRM</name>
<dbReference type="PANTHER" id="PTHR21666">
    <property type="entry name" value="PEPTIDASE-RELATED"/>
    <property type="match status" value="1"/>
</dbReference>
<dbReference type="OrthoDB" id="9809488at2"/>
<dbReference type="PATRIC" id="fig|1304284.3.peg.1143"/>
<keyword evidence="2" id="KW-0812">Transmembrane</keyword>
<dbReference type="EMBL" id="ARZA01000117">
    <property type="protein sequence ID" value="EOD00796.1"/>
    <property type="molecule type" value="Genomic_DNA"/>
</dbReference>
<dbReference type="GO" id="GO:0004222">
    <property type="term" value="F:metalloendopeptidase activity"/>
    <property type="evidence" value="ECO:0007669"/>
    <property type="project" value="TreeGrafter"/>
</dbReference>
<dbReference type="Pfam" id="PF01551">
    <property type="entry name" value="Peptidase_M23"/>
    <property type="match status" value="1"/>
</dbReference>
<gene>
    <name evidence="5" type="ORF">L21TH_1167</name>
</gene>
<keyword evidence="2" id="KW-0472">Membrane</keyword>
<dbReference type="InterPro" id="IPR036779">
    <property type="entry name" value="LysM_dom_sf"/>
</dbReference>
<comment type="caution">
    <text evidence="5">The sequence shown here is derived from an EMBL/GenBank/DDBJ whole genome shotgun (WGS) entry which is preliminary data.</text>
</comment>
<dbReference type="PROSITE" id="PS51257">
    <property type="entry name" value="PROKAR_LIPOPROTEIN"/>
    <property type="match status" value="1"/>
</dbReference>
<dbReference type="InterPro" id="IPR016047">
    <property type="entry name" value="M23ase_b-sheet_dom"/>
</dbReference>